<dbReference type="Proteomes" id="UP000031774">
    <property type="component" value="Chromosome"/>
</dbReference>
<dbReference type="PANTHER" id="PTHR30136:SF24">
    <property type="entry name" value="HTH-TYPE TRANSCRIPTIONAL REPRESSOR ALLR"/>
    <property type="match status" value="1"/>
</dbReference>
<dbReference type="InterPro" id="IPR029016">
    <property type="entry name" value="GAF-like_dom_sf"/>
</dbReference>
<keyword evidence="7" id="KW-1185">Reference proteome</keyword>
<dbReference type="InterPro" id="IPR005471">
    <property type="entry name" value="Tscrpt_reg_IclR_N"/>
</dbReference>
<dbReference type="PROSITE" id="PS51077">
    <property type="entry name" value="HTH_ICLR"/>
    <property type="match status" value="1"/>
</dbReference>
<evidence type="ECO:0008006" key="8">
    <source>
        <dbReference type="Google" id="ProtNLM"/>
    </source>
</evidence>
<gene>
    <name evidence="6" type="ORF">SVTN_30985</name>
</gene>
<dbReference type="SUPFAM" id="SSF46785">
    <property type="entry name" value="Winged helix' DNA-binding domain"/>
    <property type="match status" value="1"/>
</dbReference>
<dbReference type="Gene3D" id="3.30.450.40">
    <property type="match status" value="1"/>
</dbReference>
<evidence type="ECO:0000256" key="3">
    <source>
        <dbReference type="ARBA" id="ARBA00023163"/>
    </source>
</evidence>
<proteinExistence type="predicted"/>
<dbReference type="InterPro" id="IPR036390">
    <property type="entry name" value="WH_DNA-bd_sf"/>
</dbReference>
<keyword evidence="2" id="KW-0238">DNA-binding</keyword>
<reference evidence="6 7" key="1">
    <citation type="submission" date="2014-12" db="EMBL/GenBank/DDBJ databases">
        <title>Complete genome sequence of Streptomyces vietnamensis strain GIMV4.0001, a genetic manipulable producer of the benzoisochromanequinone antibiotic granaticin.</title>
        <authorList>
            <person name="Deng M.R."/>
            <person name="Guo J."/>
            <person name="Ma L.Y."/>
            <person name="Feng G.D."/>
            <person name="Mo C.Y."/>
            <person name="Zhu H.H."/>
        </authorList>
    </citation>
    <scope>NUCLEOTIDE SEQUENCE [LARGE SCALE GENOMIC DNA]</scope>
    <source>
        <strain evidence="7">GIMV4.0001</strain>
    </source>
</reference>
<dbReference type="EMBL" id="CP010407">
    <property type="protein sequence ID" value="AJF68131.1"/>
    <property type="molecule type" value="Genomic_DNA"/>
</dbReference>
<dbReference type="Gene3D" id="1.10.10.10">
    <property type="entry name" value="Winged helix-like DNA-binding domain superfamily/Winged helix DNA-binding domain"/>
    <property type="match status" value="1"/>
</dbReference>
<evidence type="ECO:0000256" key="1">
    <source>
        <dbReference type="ARBA" id="ARBA00023015"/>
    </source>
</evidence>
<keyword evidence="1" id="KW-0805">Transcription regulation</keyword>
<protein>
    <recommendedName>
        <fullName evidence="8">Transcriptional regulator</fullName>
    </recommendedName>
</protein>
<dbReference type="InterPro" id="IPR014757">
    <property type="entry name" value="Tscrpt_reg_IclR_C"/>
</dbReference>
<dbReference type="GO" id="GO:0003677">
    <property type="term" value="F:DNA binding"/>
    <property type="evidence" value="ECO:0007669"/>
    <property type="project" value="UniProtKB-KW"/>
</dbReference>
<dbReference type="Pfam" id="PF09339">
    <property type="entry name" value="HTH_IclR"/>
    <property type="match status" value="1"/>
</dbReference>
<evidence type="ECO:0000259" key="4">
    <source>
        <dbReference type="PROSITE" id="PS51077"/>
    </source>
</evidence>
<feature type="domain" description="IclR-ED" evidence="5">
    <location>
        <begin position="62"/>
        <end position="249"/>
    </location>
</feature>
<sequence>MAPTGPTLIGSVRRALALLELVAEHHELTAKRLSRMTGVPLATTYHLLRTLVHDGHLRHERGTFRLGPAAPRLAGPGHGHGTRLPEWLRVLGEELDAPVSYAVMDGDEVELVIRVDAPGRPAAEEWAEFRATAHAHALGQCLLAQLDPEARRAYLARRPVRRLTPRTVPDEEALMRRLAGIRRGAPVVEREEYMLGTVCGAVPITVGGVHSAVGFSLPVDEEDRLEETALRLRKRLERALTAHAFTVLT</sequence>
<dbReference type="InterPro" id="IPR050707">
    <property type="entry name" value="HTH_MetabolicPath_Reg"/>
</dbReference>
<dbReference type="GO" id="GO:0045892">
    <property type="term" value="P:negative regulation of DNA-templated transcription"/>
    <property type="evidence" value="ECO:0007669"/>
    <property type="project" value="TreeGrafter"/>
</dbReference>
<dbReference type="HOGENOM" id="CLU_062618_5_2_11"/>
<feature type="domain" description="HTH iclR-type" evidence="4">
    <location>
        <begin position="9"/>
        <end position="68"/>
    </location>
</feature>
<dbReference type="SUPFAM" id="SSF55781">
    <property type="entry name" value="GAF domain-like"/>
    <property type="match status" value="1"/>
</dbReference>
<accession>A0A0B5I6C6</accession>
<name>A0A0B5I6C6_9ACTN</name>
<dbReference type="GO" id="GO:0003700">
    <property type="term" value="F:DNA-binding transcription factor activity"/>
    <property type="evidence" value="ECO:0007669"/>
    <property type="project" value="TreeGrafter"/>
</dbReference>
<dbReference type="STRING" id="362257.SVTN_30985"/>
<dbReference type="AlphaFoldDB" id="A0A0B5I6C6"/>
<dbReference type="RefSeq" id="WP_041132058.1">
    <property type="nucleotide sequence ID" value="NZ_CP010407.1"/>
</dbReference>
<dbReference type="InterPro" id="IPR036388">
    <property type="entry name" value="WH-like_DNA-bd_sf"/>
</dbReference>
<dbReference type="KEGG" id="svt:SVTN_30985"/>
<keyword evidence="3" id="KW-0804">Transcription</keyword>
<dbReference type="SMART" id="SM00346">
    <property type="entry name" value="HTH_ICLR"/>
    <property type="match status" value="1"/>
</dbReference>
<evidence type="ECO:0000256" key="2">
    <source>
        <dbReference type="ARBA" id="ARBA00023125"/>
    </source>
</evidence>
<dbReference type="PANTHER" id="PTHR30136">
    <property type="entry name" value="HELIX-TURN-HELIX TRANSCRIPTIONAL REGULATOR, ICLR FAMILY"/>
    <property type="match status" value="1"/>
</dbReference>
<dbReference type="Pfam" id="PF01614">
    <property type="entry name" value="IclR_C"/>
    <property type="match status" value="1"/>
</dbReference>
<evidence type="ECO:0000259" key="5">
    <source>
        <dbReference type="PROSITE" id="PS51078"/>
    </source>
</evidence>
<dbReference type="PROSITE" id="PS51078">
    <property type="entry name" value="ICLR_ED"/>
    <property type="match status" value="1"/>
</dbReference>
<evidence type="ECO:0000313" key="7">
    <source>
        <dbReference type="Proteomes" id="UP000031774"/>
    </source>
</evidence>
<evidence type="ECO:0000313" key="6">
    <source>
        <dbReference type="EMBL" id="AJF68131.1"/>
    </source>
</evidence>
<organism evidence="6 7">
    <name type="scientific">Streptomyces vietnamensis</name>
    <dbReference type="NCBI Taxonomy" id="362257"/>
    <lineage>
        <taxon>Bacteria</taxon>
        <taxon>Bacillati</taxon>
        <taxon>Actinomycetota</taxon>
        <taxon>Actinomycetes</taxon>
        <taxon>Kitasatosporales</taxon>
        <taxon>Streptomycetaceae</taxon>
        <taxon>Streptomyces</taxon>
    </lineage>
</organism>